<evidence type="ECO:0000256" key="3">
    <source>
        <dbReference type="ARBA" id="ARBA00022525"/>
    </source>
</evidence>
<dbReference type="InterPro" id="IPR001839">
    <property type="entry name" value="TGF-b_C"/>
</dbReference>
<evidence type="ECO:0000256" key="2">
    <source>
        <dbReference type="ARBA" id="ARBA00006656"/>
    </source>
</evidence>
<dbReference type="PROSITE" id="PS51362">
    <property type="entry name" value="TGF_BETA_2"/>
    <property type="match status" value="1"/>
</dbReference>
<feature type="compositionally biased region" description="Low complexity" evidence="9">
    <location>
        <begin position="29"/>
        <end position="43"/>
    </location>
</feature>
<dbReference type="GeneID" id="136813871"/>
<organism evidence="12 13">
    <name type="scientific">Clytia hemisphaerica</name>
    <dbReference type="NCBI Taxonomy" id="252671"/>
    <lineage>
        <taxon>Eukaryota</taxon>
        <taxon>Metazoa</taxon>
        <taxon>Cnidaria</taxon>
        <taxon>Hydrozoa</taxon>
        <taxon>Hydroidolina</taxon>
        <taxon>Leptothecata</taxon>
        <taxon>Obeliida</taxon>
        <taxon>Clytiidae</taxon>
        <taxon>Clytia</taxon>
    </lineage>
</organism>
<evidence type="ECO:0000256" key="1">
    <source>
        <dbReference type="ARBA" id="ARBA00004613"/>
    </source>
</evidence>
<keyword evidence="13" id="KW-1185">Reference proteome</keyword>
<sequence>MAAKLFTIIFLLVTYSATISSISVSKQPKNNNKEITNNNGGSNDDNKTPCQRKIEEDEKRRAAIRKDMLDLFGIQFRPNPDLFGHLSRNTLSAKKYMYDLYKTSVTSDCVTSQPKQTNVTMEMMKDADTVVSFVNTNALVPRPNISDEDGSMYFDVQSNFVVKRTLASELRLYLDASNKTVPDSRLRVTLYEIVVPKKRYRKLVSIEINATESAWHGLDVLDATKRWKQDSTTNNGVLVVCQTLDKKMKSLADCGLVDFKGENENKPFLVSFYQSGDEEEILAEQVPWKEEEEIYKSSEHARRRRALEGLKDLFPQVENIASGFGGMSGGPNKKNTSICKRKPLFIGFKDLGWSDWIMAPEGYKASYCEGECKFARHDHSNESTNHALIQTLVNLMFPKYVPPPCCAPIRLEPLQVLFLDERNNVIMKKYANMVVNDCACQ</sequence>
<dbReference type="PANTHER" id="PTHR11848">
    <property type="entry name" value="TGF-BETA FAMILY"/>
    <property type="match status" value="1"/>
</dbReference>
<name>A0A7M5USN3_9CNID</name>
<feature type="domain" description="TGF-beta family profile" evidence="11">
    <location>
        <begin position="302"/>
        <end position="441"/>
    </location>
</feature>
<evidence type="ECO:0000313" key="12">
    <source>
        <dbReference type="EnsemblMetazoa" id="CLYHEMP003518.1"/>
    </source>
</evidence>
<dbReference type="SMART" id="SM00204">
    <property type="entry name" value="TGFB"/>
    <property type="match status" value="1"/>
</dbReference>
<feature type="chain" id="PRO_5029619984" description="TGF-beta family profile domain-containing protein" evidence="10">
    <location>
        <begin position="22"/>
        <end position="441"/>
    </location>
</feature>
<reference evidence="12" key="1">
    <citation type="submission" date="2021-01" db="UniProtKB">
        <authorList>
            <consortium name="EnsemblMetazoa"/>
        </authorList>
    </citation>
    <scope>IDENTIFICATION</scope>
</reference>
<dbReference type="OrthoDB" id="5987191at2759"/>
<evidence type="ECO:0000256" key="5">
    <source>
        <dbReference type="ARBA" id="ARBA00023030"/>
    </source>
</evidence>
<evidence type="ECO:0000259" key="11">
    <source>
        <dbReference type="PROSITE" id="PS51362"/>
    </source>
</evidence>
<proteinExistence type="inferred from homology"/>
<dbReference type="Proteomes" id="UP000594262">
    <property type="component" value="Unplaced"/>
</dbReference>
<dbReference type="GO" id="GO:0005615">
    <property type="term" value="C:extracellular space"/>
    <property type="evidence" value="ECO:0007669"/>
    <property type="project" value="TreeGrafter"/>
</dbReference>
<dbReference type="Gene3D" id="2.10.90.10">
    <property type="entry name" value="Cystine-knot cytokines"/>
    <property type="match status" value="1"/>
</dbReference>
<dbReference type="Pfam" id="PF00019">
    <property type="entry name" value="TGF_beta"/>
    <property type="match status" value="1"/>
</dbReference>
<dbReference type="GO" id="GO:0008083">
    <property type="term" value="F:growth factor activity"/>
    <property type="evidence" value="ECO:0007669"/>
    <property type="project" value="UniProtKB-KW"/>
</dbReference>
<dbReference type="Pfam" id="PF00688">
    <property type="entry name" value="TGFb_propeptide"/>
    <property type="match status" value="1"/>
</dbReference>
<protein>
    <recommendedName>
        <fullName evidence="11">TGF-beta family profile domain-containing protein</fullName>
    </recommendedName>
</protein>
<dbReference type="InterPro" id="IPR001111">
    <property type="entry name" value="TGF-b_propeptide"/>
</dbReference>
<keyword evidence="5 8" id="KW-0339">Growth factor</keyword>
<evidence type="ECO:0000256" key="7">
    <source>
        <dbReference type="ARBA" id="ARBA00023180"/>
    </source>
</evidence>
<dbReference type="SUPFAM" id="SSF57501">
    <property type="entry name" value="Cystine-knot cytokines"/>
    <property type="match status" value="1"/>
</dbReference>
<feature type="signal peptide" evidence="10">
    <location>
        <begin position="1"/>
        <end position="21"/>
    </location>
</feature>
<dbReference type="CDD" id="cd13761">
    <property type="entry name" value="TGF_beta_BMP5_like"/>
    <property type="match status" value="1"/>
</dbReference>
<evidence type="ECO:0000313" key="13">
    <source>
        <dbReference type="Proteomes" id="UP000594262"/>
    </source>
</evidence>
<evidence type="ECO:0000256" key="10">
    <source>
        <dbReference type="SAM" id="SignalP"/>
    </source>
</evidence>
<dbReference type="InterPro" id="IPR029034">
    <property type="entry name" value="Cystine-knot_cytokine"/>
</dbReference>
<comment type="subcellular location">
    <subcellularLocation>
        <location evidence="1">Secreted</location>
    </subcellularLocation>
</comment>
<evidence type="ECO:0000256" key="6">
    <source>
        <dbReference type="ARBA" id="ARBA00023157"/>
    </source>
</evidence>
<keyword evidence="3" id="KW-0964">Secreted</keyword>
<evidence type="ECO:0000256" key="4">
    <source>
        <dbReference type="ARBA" id="ARBA00022729"/>
    </source>
</evidence>
<dbReference type="InterPro" id="IPR015615">
    <property type="entry name" value="TGF-beta-rel"/>
</dbReference>
<dbReference type="PROSITE" id="PS00250">
    <property type="entry name" value="TGF_BETA_1"/>
    <property type="match status" value="1"/>
</dbReference>
<evidence type="ECO:0000256" key="8">
    <source>
        <dbReference type="RuleBase" id="RU000354"/>
    </source>
</evidence>
<dbReference type="FunFam" id="2.10.90.10:FF:000001">
    <property type="entry name" value="Bone morphogenetic protein 4"/>
    <property type="match status" value="1"/>
</dbReference>
<keyword evidence="6" id="KW-1015">Disulfide bond</keyword>
<feature type="region of interest" description="Disordered" evidence="9">
    <location>
        <begin position="26"/>
        <end position="51"/>
    </location>
</feature>
<keyword evidence="4 10" id="KW-0732">Signal</keyword>
<accession>A0A7M5USN3</accession>
<dbReference type="AlphaFoldDB" id="A0A7M5USN3"/>
<dbReference type="Gene3D" id="2.60.120.970">
    <property type="match status" value="1"/>
</dbReference>
<evidence type="ECO:0000256" key="9">
    <source>
        <dbReference type="SAM" id="MobiDB-lite"/>
    </source>
</evidence>
<keyword evidence="7" id="KW-0325">Glycoprotein</keyword>
<comment type="similarity">
    <text evidence="2 8">Belongs to the TGF-beta family.</text>
</comment>
<dbReference type="RefSeq" id="XP_066926468.1">
    <property type="nucleotide sequence ID" value="XM_067070367.1"/>
</dbReference>
<dbReference type="InterPro" id="IPR017948">
    <property type="entry name" value="TGFb_CS"/>
</dbReference>
<dbReference type="GO" id="GO:0005125">
    <property type="term" value="F:cytokine activity"/>
    <property type="evidence" value="ECO:0007669"/>
    <property type="project" value="TreeGrafter"/>
</dbReference>
<dbReference type="EnsemblMetazoa" id="CLYHEMT003518.1">
    <property type="protein sequence ID" value="CLYHEMP003518.1"/>
    <property type="gene ID" value="CLYHEMG003518"/>
</dbReference>